<dbReference type="EMBL" id="IACL01056732">
    <property type="protein sequence ID" value="LAB08501.1"/>
    <property type="molecule type" value="Transcribed_RNA"/>
</dbReference>
<sequence>MALNRQLPEASFLFVRHNKHQTLKTNVPPPKKPSFGFDFTFHCIWDAFLPCPYADVCTVILQEGYSHLLIWNFLLTGQRPSLLRLVAGLGILPASADVFLFRQDK</sequence>
<reference evidence="1" key="1">
    <citation type="submission" date="2017-07" db="EMBL/GenBank/DDBJ databases">
        <authorList>
            <person name="Mikheyev A."/>
            <person name="Grau M."/>
        </authorList>
    </citation>
    <scope>NUCLEOTIDE SEQUENCE</scope>
    <source>
        <tissue evidence="1">Venom_gland</tissue>
    </source>
</reference>
<accession>A0A2D4KII7</accession>
<dbReference type="AlphaFoldDB" id="A0A2D4KII7"/>
<name>A0A2D4KII7_9SAUR</name>
<reference evidence="1" key="2">
    <citation type="submission" date="2017-11" db="EMBL/GenBank/DDBJ databases">
        <title>Coralsnake Venomics: Analyses of Venom Gland Transcriptomes and Proteomes of Six Brazilian Taxa.</title>
        <authorList>
            <person name="Aird S.D."/>
            <person name="Jorge da Silva N."/>
            <person name="Qiu L."/>
            <person name="Villar-Briones A."/>
            <person name="Aparecida-Saddi V."/>
            <person name="Campos-Telles M.P."/>
            <person name="Grau M."/>
            <person name="Mikheyev A.S."/>
        </authorList>
    </citation>
    <scope>NUCLEOTIDE SEQUENCE</scope>
    <source>
        <tissue evidence="1">Venom_gland</tissue>
    </source>
</reference>
<organism evidence="1">
    <name type="scientific">Micrurus paraensis</name>
    <dbReference type="NCBI Taxonomy" id="1970185"/>
    <lineage>
        <taxon>Eukaryota</taxon>
        <taxon>Metazoa</taxon>
        <taxon>Chordata</taxon>
        <taxon>Craniata</taxon>
        <taxon>Vertebrata</taxon>
        <taxon>Euteleostomi</taxon>
        <taxon>Lepidosauria</taxon>
        <taxon>Squamata</taxon>
        <taxon>Bifurcata</taxon>
        <taxon>Unidentata</taxon>
        <taxon>Episquamata</taxon>
        <taxon>Toxicofera</taxon>
        <taxon>Serpentes</taxon>
        <taxon>Colubroidea</taxon>
        <taxon>Elapidae</taxon>
        <taxon>Elapinae</taxon>
        <taxon>Micrurus</taxon>
    </lineage>
</organism>
<proteinExistence type="predicted"/>
<evidence type="ECO:0000313" key="1">
    <source>
        <dbReference type="EMBL" id="LAB08501.1"/>
    </source>
</evidence>
<protein>
    <submittedName>
        <fullName evidence="1">Uncharacterized protein</fullName>
    </submittedName>
</protein>